<protein>
    <submittedName>
        <fullName evidence="2">Uncharacterized protein</fullName>
    </submittedName>
</protein>
<reference evidence="2" key="2">
    <citation type="submission" date="2020-06" db="EMBL/GenBank/DDBJ databases">
        <title>Helianthus annuus Genome sequencing and assembly Release 2.</title>
        <authorList>
            <person name="Gouzy J."/>
            <person name="Langlade N."/>
            <person name="Munos S."/>
        </authorList>
    </citation>
    <scope>NUCLEOTIDE SEQUENCE</scope>
    <source>
        <tissue evidence="2">Leaves</tissue>
    </source>
</reference>
<evidence type="ECO:0000313" key="2">
    <source>
        <dbReference type="EMBL" id="KAF5810464.1"/>
    </source>
</evidence>
<dbReference type="Proteomes" id="UP000215914">
    <property type="component" value="Unassembled WGS sequence"/>
</dbReference>
<feature type="region of interest" description="Disordered" evidence="1">
    <location>
        <begin position="150"/>
        <end position="208"/>
    </location>
</feature>
<feature type="region of interest" description="Disordered" evidence="1">
    <location>
        <begin position="235"/>
        <end position="323"/>
    </location>
</feature>
<dbReference type="PANTHER" id="PTHR31099">
    <property type="entry name" value="OS06G0165300 PROTEIN"/>
    <property type="match status" value="1"/>
</dbReference>
<dbReference type="PANTHER" id="PTHR31099:SF49">
    <property type="entry name" value="MYOSIN HEAVY CHAIN-LIKE PROTEIN"/>
    <property type="match status" value="1"/>
</dbReference>
<evidence type="ECO:0000256" key="1">
    <source>
        <dbReference type="SAM" id="MobiDB-lite"/>
    </source>
</evidence>
<proteinExistence type="predicted"/>
<sequence>MHPIGMVWVCHFEFVCGSMHIEPMVNCFRVFHQMHCSQGFYSFVQRASAKKILLQPPKSFHDWKPKFFYIKAGVIPMKMVFRVKEDVVPETIQTPFSENWHQDLKDVPSIEHPEKALVAAGMSLFWRMEEKDKPVYMEGDSIKNFALPRDEDLSAQPPSGAGELTNLGIGPEKKRRTPAVNISLKKTDMAKAQSSKAKNVKGEKKGTRHFSDSWCDYVVVSDLLEGLAPVVMKKPKAEPRDAADVPASNGDDPIDLESSPEPLLKTKAGKRKQAEDEVEAQPAKRVQRRKITRRGNLDAFIAKPLPEKPASPIHAEPSSVVNE</sequence>
<evidence type="ECO:0000313" key="3">
    <source>
        <dbReference type="Proteomes" id="UP000215914"/>
    </source>
</evidence>
<gene>
    <name evidence="2" type="ORF">HanXRQr2_Chr04g0169711</name>
</gene>
<keyword evidence="3" id="KW-1185">Reference proteome</keyword>
<comment type="caution">
    <text evidence="2">The sequence shown here is derived from an EMBL/GenBank/DDBJ whole genome shotgun (WGS) entry which is preliminary data.</text>
</comment>
<reference evidence="2" key="1">
    <citation type="journal article" date="2017" name="Nature">
        <title>The sunflower genome provides insights into oil metabolism, flowering and Asterid evolution.</title>
        <authorList>
            <person name="Badouin H."/>
            <person name="Gouzy J."/>
            <person name="Grassa C.J."/>
            <person name="Murat F."/>
            <person name="Staton S.E."/>
            <person name="Cottret L."/>
            <person name="Lelandais-Briere C."/>
            <person name="Owens G.L."/>
            <person name="Carrere S."/>
            <person name="Mayjonade B."/>
            <person name="Legrand L."/>
            <person name="Gill N."/>
            <person name="Kane N.C."/>
            <person name="Bowers J.E."/>
            <person name="Hubner S."/>
            <person name="Bellec A."/>
            <person name="Berard A."/>
            <person name="Berges H."/>
            <person name="Blanchet N."/>
            <person name="Boniface M.C."/>
            <person name="Brunel D."/>
            <person name="Catrice O."/>
            <person name="Chaidir N."/>
            <person name="Claudel C."/>
            <person name="Donnadieu C."/>
            <person name="Faraut T."/>
            <person name="Fievet G."/>
            <person name="Helmstetter N."/>
            <person name="King M."/>
            <person name="Knapp S.J."/>
            <person name="Lai Z."/>
            <person name="Le Paslier M.C."/>
            <person name="Lippi Y."/>
            <person name="Lorenzon L."/>
            <person name="Mandel J.R."/>
            <person name="Marage G."/>
            <person name="Marchand G."/>
            <person name="Marquand E."/>
            <person name="Bret-Mestries E."/>
            <person name="Morien E."/>
            <person name="Nambeesan S."/>
            <person name="Nguyen T."/>
            <person name="Pegot-Espagnet P."/>
            <person name="Pouilly N."/>
            <person name="Raftis F."/>
            <person name="Sallet E."/>
            <person name="Schiex T."/>
            <person name="Thomas J."/>
            <person name="Vandecasteele C."/>
            <person name="Vares D."/>
            <person name="Vear F."/>
            <person name="Vautrin S."/>
            <person name="Crespi M."/>
            <person name="Mangin B."/>
            <person name="Burke J.M."/>
            <person name="Salse J."/>
            <person name="Munos S."/>
            <person name="Vincourt P."/>
            <person name="Rieseberg L.H."/>
            <person name="Langlade N.B."/>
        </authorList>
    </citation>
    <scope>NUCLEOTIDE SEQUENCE</scope>
    <source>
        <tissue evidence="2">Leaves</tissue>
    </source>
</reference>
<dbReference type="AlphaFoldDB" id="A0A9K3J8M5"/>
<name>A0A9K3J8M5_HELAN</name>
<dbReference type="Gramene" id="mRNA:HanXRQr2_Chr04g0169711">
    <property type="protein sequence ID" value="mRNA:HanXRQr2_Chr04g0169711"/>
    <property type="gene ID" value="HanXRQr2_Chr04g0169711"/>
</dbReference>
<organism evidence="2 3">
    <name type="scientific">Helianthus annuus</name>
    <name type="common">Common sunflower</name>
    <dbReference type="NCBI Taxonomy" id="4232"/>
    <lineage>
        <taxon>Eukaryota</taxon>
        <taxon>Viridiplantae</taxon>
        <taxon>Streptophyta</taxon>
        <taxon>Embryophyta</taxon>
        <taxon>Tracheophyta</taxon>
        <taxon>Spermatophyta</taxon>
        <taxon>Magnoliopsida</taxon>
        <taxon>eudicotyledons</taxon>
        <taxon>Gunneridae</taxon>
        <taxon>Pentapetalae</taxon>
        <taxon>asterids</taxon>
        <taxon>campanulids</taxon>
        <taxon>Asterales</taxon>
        <taxon>Asteraceae</taxon>
        <taxon>Asteroideae</taxon>
        <taxon>Heliantheae alliance</taxon>
        <taxon>Heliantheae</taxon>
        <taxon>Helianthus</taxon>
    </lineage>
</organism>
<accession>A0A9K3J8M5</accession>
<dbReference type="EMBL" id="MNCJ02000319">
    <property type="protein sequence ID" value="KAF5810464.1"/>
    <property type="molecule type" value="Genomic_DNA"/>
</dbReference>